<dbReference type="Pfam" id="PF20979">
    <property type="entry name" value="Arginosuc_syn_C"/>
    <property type="match status" value="1"/>
</dbReference>
<comment type="caution">
    <text evidence="10">The sequence shown here is derived from an EMBL/GenBank/DDBJ whole genome shotgun (WGS) entry which is preliminary data.</text>
</comment>
<dbReference type="InterPro" id="IPR048268">
    <property type="entry name" value="Arginosuc_syn_C"/>
</dbReference>
<evidence type="ECO:0000256" key="5">
    <source>
        <dbReference type="ARBA" id="ARBA00022605"/>
    </source>
</evidence>
<name>A0ABV6C535_9ACTN</name>
<dbReference type="PANTHER" id="PTHR11587:SF2">
    <property type="entry name" value="ARGININOSUCCINATE SYNTHASE"/>
    <property type="match status" value="1"/>
</dbReference>
<keyword evidence="5" id="KW-0028">Amino-acid biosynthesis</keyword>
<keyword evidence="7" id="KW-0067">ATP-binding</keyword>
<dbReference type="PANTHER" id="PTHR11587">
    <property type="entry name" value="ARGININOSUCCINATE SYNTHASE"/>
    <property type="match status" value="1"/>
</dbReference>
<dbReference type="GO" id="GO:0004055">
    <property type="term" value="F:argininosuccinate synthase activity"/>
    <property type="evidence" value="ECO:0007669"/>
    <property type="project" value="UniProtKB-EC"/>
</dbReference>
<dbReference type="PROSITE" id="PS00565">
    <property type="entry name" value="ARGININOSUCCIN_SYN_2"/>
    <property type="match status" value="1"/>
</dbReference>
<dbReference type="Pfam" id="PF00764">
    <property type="entry name" value="Arginosuc_synth"/>
    <property type="match status" value="1"/>
</dbReference>
<keyword evidence="6" id="KW-0547">Nucleotide-binding</keyword>
<dbReference type="InterPro" id="IPR001518">
    <property type="entry name" value="Arginosuc_synth"/>
</dbReference>
<dbReference type="RefSeq" id="WP_377790455.1">
    <property type="nucleotide sequence ID" value="NZ_JBHLYQ010000159.1"/>
</dbReference>
<dbReference type="InterPro" id="IPR023434">
    <property type="entry name" value="Arginosuc_synth_type_1_subfam"/>
</dbReference>
<protein>
    <recommendedName>
        <fullName evidence="2">argininosuccinate synthase</fullName>
        <ecNumber evidence="2">6.3.4.5</ecNumber>
    </recommendedName>
</protein>
<feature type="domain" description="Arginosuccinate synthase C-terminal" evidence="9">
    <location>
        <begin position="184"/>
        <end position="404"/>
    </location>
</feature>
<evidence type="ECO:0000256" key="4">
    <source>
        <dbReference type="ARBA" id="ARBA00022598"/>
    </source>
</evidence>
<organism evidence="10 11">
    <name type="scientific">Aciditerrimonas ferrireducens</name>
    <dbReference type="NCBI Taxonomy" id="667306"/>
    <lineage>
        <taxon>Bacteria</taxon>
        <taxon>Bacillati</taxon>
        <taxon>Actinomycetota</taxon>
        <taxon>Acidimicrobiia</taxon>
        <taxon>Acidimicrobiales</taxon>
        <taxon>Acidimicrobiaceae</taxon>
        <taxon>Aciditerrimonas</taxon>
    </lineage>
</organism>
<dbReference type="InterPro" id="IPR048267">
    <property type="entry name" value="Arginosuc_syn_N"/>
</dbReference>
<dbReference type="InterPro" id="IPR018223">
    <property type="entry name" value="Arginosuc_synth_CS"/>
</dbReference>
<evidence type="ECO:0000256" key="2">
    <source>
        <dbReference type="ARBA" id="ARBA00012286"/>
    </source>
</evidence>
<comment type="pathway">
    <text evidence="1">Amino-acid biosynthesis; L-arginine biosynthesis; L-arginine from L-ornithine and carbamoyl phosphate: step 2/3.</text>
</comment>
<dbReference type="Gene3D" id="3.40.50.620">
    <property type="entry name" value="HUPs"/>
    <property type="match status" value="1"/>
</dbReference>
<evidence type="ECO:0000313" key="10">
    <source>
        <dbReference type="EMBL" id="MFC0082805.1"/>
    </source>
</evidence>
<dbReference type="EC" id="6.3.4.5" evidence="2"/>
<accession>A0ABV6C535</accession>
<evidence type="ECO:0000313" key="11">
    <source>
        <dbReference type="Proteomes" id="UP001589788"/>
    </source>
</evidence>
<evidence type="ECO:0000256" key="1">
    <source>
        <dbReference type="ARBA" id="ARBA00004967"/>
    </source>
</evidence>
<dbReference type="CDD" id="cd01999">
    <property type="entry name" value="ASS"/>
    <property type="match status" value="1"/>
</dbReference>
<evidence type="ECO:0000259" key="9">
    <source>
        <dbReference type="Pfam" id="PF20979"/>
    </source>
</evidence>
<gene>
    <name evidence="10" type="primary">argG</name>
    <name evidence="10" type="ORF">ACFFRE_11760</name>
</gene>
<sequence length="421" mass="44609">MDVRDLQGRTVAFLASGGLDSCTITHWLASHGVRVVCYTADLGQGDEPDLGAVAERMRACGAAEAHVLPLVDEVAEAGLGAVQAQARYEGGYWNTTPLARYVTVRGALRAMAKAGITVLSHGATGRGNDQVRFQLATNMLAPSVEVYAPWRDGEFLARFGGREEMIEYCLAHELPIKPPGQAKYSTDANLLGLTHEAGELERLTTPASFVTPEMGVRPTEAPEEPEAVRVVFDAGRPVEVGGRPTGSAQAALRVANEIGGRHGVGIGLHLVENRFVGVKSRGVYEAPGMELLGQAYAFLLQLLLDRRARRLFDTVSAYLAEQIYQGYGEDLGSSLARGVVAEVAALASGTIEVACYKGGVSFLGASDVPRSLYAEEAASMSRSEAFDHHDSEGFLRVLGVGAKVASRAGQVPGVAELAADE</sequence>
<dbReference type="SUPFAM" id="SSF52402">
    <property type="entry name" value="Adenine nucleotide alpha hydrolases-like"/>
    <property type="match status" value="1"/>
</dbReference>
<reference evidence="10 11" key="1">
    <citation type="submission" date="2024-09" db="EMBL/GenBank/DDBJ databases">
        <authorList>
            <person name="Sun Q."/>
            <person name="Mori K."/>
        </authorList>
    </citation>
    <scope>NUCLEOTIDE SEQUENCE [LARGE SCALE GENOMIC DNA]</scope>
    <source>
        <strain evidence="10 11">JCM 15389</strain>
    </source>
</reference>
<keyword evidence="4 10" id="KW-0436">Ligase</keyword>
<dbReference type="EMBL" id="JBHLYQ010000159">
    <property type="protein sequence ID" value="MFC0082805.1"/>
    <property type="molecule type" value="Genomic_DNA"/>
</dbReference>
<dbReference type="Proteomes" id="UP001589788">
    <property type="component" value="Unassembled WGS sequence"/>
</dbReference>
<dbReference type="Gene3D" id="3.90.1260.10">
    <property type="entry name" value="Argininosuccinate synthetase, chain A, domain 2"/>
    <property type="match status" value="1"/>
</dbReference>
<dbReference type="NCBIfam" id="TIGR00032">
    <property type="entry name" value="argG"/>
    <property type="match status" value="1"/>
</dbReference>
<dbReference type="SUPFAM" id="SSF69864">
    <property type="entry name" value="Argininosuccinate synthetase, C-terminal domain"/>
    <property type="match status" value="1"/>
</dbReference>
<keyword evidence="3" id="KW-0055">Arginine biosynthesis</keyword>
<feature type="domain" description="Arginosuccinate synthase-like N-terminal" evidence="8">
    <location>
        <begin position="15"/>
        <end position="175"/>
    </location>
</feature>
<keyword evidence="11" id="KW-1185">Reference proteome</keyword>
<evidence type="ECO:0000256" key="6">
    <source>
        <dbReference type="ARBA" id="ARBA00022741"/>
    </source>
</evidence>
<evidence type="ECO:0000259" key="8">
    <source>
        <dbReference type="Pfam" id="PF00764"/>
    </source>
</evidence>
<dbReference type="InterPro" id="IPR024074">
    <property type="entry name" value="AS_cat/multimer_dom_body"/>
</dbReference>
<evidence type="ECO:0000256" key="3">
    <source>
        <dbReference type="ARBA" id="ARBA00022571"/>
    </source>
</evidence>
<proteinExistence type="predicted"/>
<dbReference type="InterPro" id="IPR014729">
    <property type="entry name" value="Rossmann-like_a/b/a_fold"/>
</dbReference>
<evidence type="ECO:0000256" key="7">
    <source>
        <dbReference type="ARBA" id="ARBA00022840"/>
    </source>
</evidence>